<dbReference type="Proteomes" id="UP001605261">
    <property type="component" value="Unassembled WGS sequence"/>
</dbReference>
<dbReference type="RefSeq" id="WP_394163105.1">
    <property type="nucleotide sequence ID" value="NZ_JBHGCJ010000006.1"/>
</dbReference>
<comment type="caution">
    <text evidence="1">The sequence shown here is derived from an EMBL/GenBank/DDBJ whole genome shotgun (WGS) entry which is preliminary data.</text>
</comment>
<protein>
    <submittedName>
        <fullName evidence="1">NYN domain-containing protein</fullName>
    </submittedName>
</protein>
<keyword evidence="2" id="KW-1185">Reference proteome</keyword>
<gene>
    <name evidence="1" type="ORF">ACEU0G_003457</name>
</gene>
<dbReference type="EMBL" id="JBHGCJ010000006">
    <property type="protein sequence ID" value="MFG6109445.1"/>
    <property type="molecule type" value="Genomic_DNA"/>
</dbReference>
<dbReference type="Gene3D" id="3.40.50.1010">
    <property type="entry name" value="5'-nuclease"/>
    <property type="match status" value="1"/>
</dbReference>
<dbReference type="CDD" id="cd18722">
    <property type="entry name" value="PIN_NicB-like"/>
    <property type="match status" value="1"/>
</dbReference>
<proteinExistence type="predicted"/>
<sequence>MINATAVYIDGYNFYYGRIRGTRYKWIDMVALFHRLLHEQDPESQLTLVRYFSAFCLARFSTHGNASTIAQDRFLRGHEARHGARFQKTMGTHTHDRSGTKMPRYVDGVAFDRNDRVKVWKLEEKQTDVNIALAMYRDAASGAFSQLVVCSNDSDVEPVLRAIKADFPDIRLGVITPRRPPEDGAVSHRNMMSSLSVNAHWARSHIRDEELAACQLPDRIQTGKKPIDKPSHW</sequence>
<evidence type="ECO:0000313" key="1">
    <source>
        <dbReference type="EMBL" id="MFG6109445.1"/>
    </source>
</evidence>
<accession>A0ABW7CWU2</accession>
<organism evidence="1 2">
    <name type="scientific">Stenotrophomonas nematodicola</name>
    <dbReference type="NCBI Taxonomy" id="2656746"/>
    <lineage>
        <taxon>Bacteria</taxon>
        <taxon>Pseudomonadati</taxon>
        <taxon>Pseudomonadota</taxon>
        <taxon>Gammaproteobacteria</taxon>
        <taxon>Lysobacterales</taxon>
        <taxon>Lysobacteraceae</taxon>
        <taxon>Stenotrophomonas</taxon>
    </lineage>
</organism>
<name>A0ABW7CWU2_9GAMM</name>
<evidence type="ECO:0000313" key="2">
    <source>
        <dbReference type="Proteomes" id="UP001605261"/>
    </source>
</evidence>
<reference evidence="1 2" key="1">
    <citation type="submission" date="2024-09" db="EMBL/GenBank/DDBJ databases">
        <authorList>
            <consortium name="All-Russian atlas of soil microorganisms"/>
            <consortium name="as a basis for the search for new antimicrobial producers and enzymes with unique properties"/>
            <person name="Sokolova E.A."/>
            <person name="Voronina E.N."/>
        </authorList>
    </citation>
    <scope>NUCLEOTIDE SEQUENCE [LARGE SCALE GENOMIC DNA]</scope>
    <source>
        <strain evidence="1 2">AF-22b-331.1</strain>
    </source>
</reference>